<feature type="compositionally biased region" description="Acidic residues" evidence="1">
    <location>
        <begin position="150"/>
        <end position="166"/>
    </location>
</feature>
<dbReference type="AlphaFoldDB" id="A0A813J5K6"/>
<dbReference type="Proteomes" id="UP000626109">
    <property type="component" value="Unassembled WGS sequence"/>
</dbReference>
<gene>
    <name evidence="3" type="ORF">PGLA2088_LOCUS15228</name>
</gene>
<dbReference type="EMBL" id="CAJNNW010018708">
    <property type="protein sequence ID" value="CAE8663323.1"/>
    <property type="molecule type" value="Genomic_DNA"/>
</dbReference>
<keyword evidence="2" id="KW-0472">Membrane</keyword>
<protein>
    <recommendedName>
        <fullName evidence="5">Ion transport domain-containing protein</fullName>
    </recommendedName>
</protein>
<organism evidence="3 4">
    <name type="scientific">Polarella glacialis</name>
    <name type="common">Dinoflagellate</name>
    <dbReference type="NCBI Taxonomy" id="89957"/>
    <lineage>
        <taxon>Eukaryota</taxon>
        <taxon>Sar</taxon>
        <taxon>Alveolata</taxon>
        <taxon>Dinophyceae</taxon>
        <taxon>Suessiales</taxon>
        <taxon>Suessiaceae</taxon>
        <taxon>Polarella</taxon>
    </lineage>
</organism>
<feature type="transmembrane region" description="Helical" evidence="2">
    <location>
        <begin position="80"/>
        <end position="103"/>
    </location>
</feature>
<evidence type="ECO:0000313" key="4">
    <source>
        <dbReference type="Proteomes" id="UP000626109"/>
    </source>
</evidence>
<proteinExistence type="predicted"/>
<feature type="non-terminal residue" evidence="3">
    <location>
        <position position="166"/>
    </location>
</feature>
<keyword evidence="2" id="KW-1133">Transmembrane helix</keyword>
<accession>A0A813J5K6</accession>
<feature type="transmembrane region" description="Helical" evidence="2">
    <location>
        <begin position="12"/>
        <end position="31"/>
    </location>
</feature>
<evidence type="ECO:0000256" key="2">
    <source>
        <dbReference type="SAM" id="Phobius"/>
    </source>
</evidence>
<keyword evidence="2" id="KW-0812">Transmembrane</keyword>
<reference evidence="3" key="1">
    <citation type="submission" date="2021-02" db="EMBL/GenBank/DDBJ databases">
        <authorList>
            <person name="Dougan E. K."/>
            <person name="Rhodes N."/>
            <person name="Thang M."/>
            <person name="Chan C."/>
        </authorList>
    </citation>
    <scope>NUCLEOTIDE SEQUENCE</scope>
</reference>
<feature type="region of interest" description="Disordered" evidence="1">
    <location>
        <begin position="136"/>
        <end position="166"/>
    </location>
</feature>
<sequence length="166" mass="19427">VYRFYKVFKKSIGMFMYYLAIFLPVIGANIFLANCIWSPYIESLSTWGNSLYWVLLSIQHAIDVRALQRTMGAWSMFYIVYTYVIVFAFFVNAFLAIVVYAYFEVELTESSNPRFNSWNRDQWMDWALWGGVYKKLQGKEPGSSKRISAADEEEKGEDSESEEEDD</sequence>
<evidence type="ECO:0000313" key="3">
    <source>
        <dbReference type="EMBL" id="CAE8663323.1"/>
    </source>
</evidence>
<comment type="caution">
    <text evidence="3">The sequence shown here is derived from an EMBL/GenBank/DDBJ whole genome shotgun (WGS) entry which is preliminary data.</text>
</comment>
<name>A0A813J5K6_POLGL</name>
<evidence type="ECO:0008006" key="5">
    <source>
        <dbReference type="Google" id="ProtNLM"/>
    </source>
</evidence>
<evidence type="ECO:0000256" key="1">
    <source>
        <dbReference type="SAM" id="MobiDB-lite"/>
    </source>
</evidence>